<comment type="subcellular location">
    <subcellularLocation>
        <location evidence="1">Cytoplasm</location>
    </subcellularLocation>
</comment>
<dbReference type="Pfam" id="PF05731">
    <property type="entry name" value="TROVE"/>
    <property type="match status" value="1"/>
</dbReference>
<protein>
    <submittedName>
        <fullName evidence="9">TROVE domain-containing protein</fullName>
    </submittedName>
</protein>
<evidence type="ECO:0000256" key="4">
    <source>
        <dbReference type="ARBA" id="ARBA00022723"/>
    </source>
</evidence>
<keyword evidence="6" id="KW-0687">Ribonucleoprotein</keyword>
<proteinExistence type="inferred from homology"/>
<evidence type="ECO:0000256" key="1">
    <source>
        <dbReference type="ARBA" id="ARBA00004496"/>
    </source>
</evidence>
<gene>
    <name evidence="9" type="ORF">RM446_15395</name>
</gene>
<dbReference type="SUPFAM" id="SSF53300">
    <property type="entry name" value="vWA-like"/>
    <property type="match status" value="1"/>
</dbReference>
<evidence type="ECO:0000259" key="8">
    <source>
        <dbReference type="PROSITE" id="PS50988"/>
    </source>
</evidence>
<keyword evidence="3" id="KW-0963">Cytoplasm</keyword>
<comment type="similarity">
    <text evidence="2">Belongs to the Ro 60 kDa family.</text>
</comment>
<dbReference type="SUPFAM" id="SSF140864">
    <property type="entry name" value="TROVE domain-like"/>
    <property type="match status" value="1"/>
</dbReference>
<feature type="region of interest" description="Disordered" evidence="7">
    <location>
        <begin position="1"/>
        <end position="33"/>
    </location>
</feature>
<evidence type="ECO:0000313" key="10">
    <source>
        <dbReference type="Proteomes" id="UP001183226"/>
    </source>
</evidence>
<dbReference type="InterPro" id="IPR037214">
    <property type="entry name" value="TROVE_dom_sf"/>
</dbReference>
<dbReference type="Gene3D" id="3.40.50.410">
    <property type="entry name" value="von Willebrand factor, type A domain"/>
    <property type="match status" value="1"/>
</dbReference>
<dbReference type="PROSITE" id="PS50988">
    <property type="entry name" value="TROVE"/>
    <property type="match status" value="1"/>
</dbReference>
<evidence type="ECO:0000256" key="3">
    <source>
        <dbReference type="ARBA" id="ARBA00022490"/>
    </source>
</evidence>
<feature type="domain" description="TROVE" evidence="8">
    <location>
        <begin position="25"/>
        <end position="356"/>
    </location>
</feature>
<keyword evidence="5" id="KW-0694">RNA-binding</keyword>
<dbReference type="Proteomes" id="UP001183226">
    <property type="component" value="Unassembled WGS sequence"/>
</dbReference>
<evidence type="ECO:0000313" key="9">
    <source>
        <dbReference type="EMBL" id="MDT0303503.1"/>
    </source>
</evidence>
<organism evidence="9 10">
    <name type="scientific">Streptomonospora wellingtoniae</name>
    <dbReference type="NCBI Taxonomy" id="3075544"/>
    <lineage>
        <taxon>Bacteria</taxon>
        <taxon>Bacillati</taxon>
        <taxon>Actinomycetota</taxon>
        <taxon>Actinomycetes</taxon>
        <taxon>Streptosporangiales</taxon>
        <taxon>Nocardiopsidaceae</taxon>
        <taxon>Streptomonospora</taxon>
    </lineage>
</organism>
<reference evidence="10" key="1">
    <citation type="submission" date="2023-07" db="EMBL/GenBank/DDBJ databases">
        <title>30 novel species of actinomycetes from the DSMZ collection.</title>
        <authorList>
            <person name="Nouioui I."/>
        </authorList>
    </citation>
    <scope>NUCLEOTIDE SEQUENCE [LARGE SCALE GENOMIC DNA]</scope>
    <source>
        <strain evidence="10">DSM 45055</strain>
    </source>
</reference>
<accession>A0ABU2KWT3</accession>
<evidence type="ECO:0000256" key="6">
    <source>
        <dbReference type="ARBA" id="ARBA00023274"/>
    </source>
</evidence>
<dbReference type="InterPro" id="IPR040322">
    <property type="entry name" value="TROVE2"/>
</dbReference>
<name>A0ABU2KWT3_9ACTN</name>
<dbReference type="InterPro" id="IPR008858">
    <property type="entry name" value="TROVE_dom"/>
</dbReference>
<sequence>MAKFNTVGARPSGRGPIAGEQAPSGRTHEGAPGYARDTKSELFLLAVANMVGEQTFYEGANERDARFRALAREAAVADPEWFTGFVGWLRGEGNMRTGATVAALEGAKARLEAGAHGHSRQMVTAALQRADEPGEALAYWTRRYGRSVPKPVKRGIADAVGRLYDERSMIKYDTGSRGFRFSDVLNLVHASPESDKPWQGHLFQYAHDRRHGRGTVPDTHTLPVLARNLAFGDSVEERADILLDPDELKRAGMTWEAALSMAGDKVDKAALWEALIPSMGYMALLRNLRNFDQAGVSDEVAQQVAERLADSEEVAKSRQFPMRFLAAYRNAPSLRWGHALDKALQASLGNVPELGGSTLVLVDRSGSMQSPLSARSDLNRADAAATFGAALAMRCASADLVEFGTRSQPVHVAREDSLLRIIDRFSWMGGTNTADAVRSRFRVQDRVVIVTDEQARGGEEATRQVPETVPVYTWNLAGYRYGHGPSGEGNRHTFGGLSDAAFRMIPLIGSGQRAAWPWESRD</sequence>
<evidence type="ECO:0000256" key="5">
    <source>
        <dbReference type="ARBA" id="ARBA00022884"/>
    </source>
</evidence>
<dbReference type="InterPro" id="IPR036465">
    <property type="entry name" value="vWFA_dom_sf"/>
</dbReference>
<dbReference type="PANTHER" id="PTHR14202:SF0">
    <property type="entry name" value="RNA-BINDING PROTEIN RO60"/>
    <property type="match status" value="1"/>
</dbReference>
<keyword evidence="4" id="KW-0479">Metal-binding</keyword>
<comment type="caution">
    <text evidence="9">The sequence shown here is derived from an EMBL/GenBank/DDBJ whole genome shotgun (WGS) entry which is preliminary data.</text>
</comment>
<dbReference type="RefSeq" id="WP_311545995.1">
    <property type="nucleotide sequence ID" value="NZ_JAVREK010000016.1"/>
</dbReference>
<dbReference type="PANTHER" id="PTHR14202">
    <property type="entry name" value="60 KDA RIBONUCLEOPROTEIN SSA/RO"/>
    <property type="match status" value="1"/>
</dbReference>
<evidence type="ECO:0000256" key="2">
    <source>
        <dbReference type="ARBA" id="ARBA00007814"/>
    </source>
</evidence>
<keyword evidence="10" id="KW-1185">Reference proteome</keyword>
<evidence type="ECO:0000256" key="7">
    <source>
        <dbReference type="SAM" id="MobiDB-lite"/>
    </source>
</evidence>
<dbReference type="EMBL" id="JAVREK010000016">
    <property type="protein sequence ID" value="MDT0303503.1"/>
    <property type="molecule type" value="Genomic_DNA"/>
</dbReference>